<dbReference type="InterPro" id="IPR041583">
    <property type="entry name" value="TetR_C_31"/>
</dbReference>
<keyword evidence="7" id="KW-1185">Reference proteome</keyword>
<dbReference type="InterPro" id="IPR036271">
    <property type="entry name" value="Tet_transcr_reg_TetR-rel_C_sf"/>
</dbReference>
<evidence type="ECO:0000256" key="1">
    <source>
        <dbReference type="ARBA" id="ARBA00023015"/>
    </source>
</evidence>
<feature type="domain" description="HTH tetR-type" evidence="5">
    <location>
        <begin position="14"/>
        <end position="74"/>
    </location>
</feature>
<evidence type="ECO:0000313" key="6">
    <source>
        <dbReference type="EMBL" id="OYO17559.1"/>
    </source>
</evidence>
<organism evidence="6 7">
    <name type="scientific">Enemella evansiae</name>
    <dbReference type="NCBI Taxonomy" id="2016499"/>
    <lineage>
        <taxon>Bacteria</taxon>
        <taxon>Bacillati</taxon>
        <taxon>Actinomycetota</taxon>
        <taxon>Actinomycetes</taxon>
        <taxon>Propionibacteriales</taxon>
        <taxon>Propionibacteriaceae</taxon>
        <taxon>Enemella</taxon>
    </lineage>
</organism>
<dbReference type="SUPFAM" id="SSF46689">
    <property type="entry name" value="Homeodomain-like"/>
    <property type="match status" value="1"/>
</dbReference>
<protein>
    <recommendedName>
        <fullName evidence="5">HTH tetR-type domain-containing protein</fullName>
    </recommendedName>
</protein>
<sequence length="211" mass="23362">MTTTDEPRVSARRAQTRRRLMDAAVEVFADRGVNAASVEEISELAGFTRGAFYSNFESKEDLCAALMRDLGQQHLLAAEEAIARVLDTDERPMDELIDDAMDTFVAIQPSDRNAQLLQLELRLHAARNPEFAAMFNQLEEEMGGLFANLIEEGLQRRGVRLSVPARQAIGLLHAVHDAANFDKLLGRTTPTAGTDDLKALMRNLVRPVATD</sequence>
<dbReference type="InterPro" id="IPR050109">
    <property type="entry name" value="HTH-type_TetR-like_transc_reg"/>
</dbReference>
<evidence type="ECO:0000256" key="3">
    <source>
        <dbReference type="ARBA" id="ARBA00023163"/>
    </source>
</evidence>
<evidence type="ECO:0000256" key="4">
    <source>
        <dbReference type="PROSITE-ProRule" id="PRU00335"/>
    </source>
</evidence>
<dbReference type="Gene3D" id="1.10.357.10">
    <property type="entry name" value="Tetracycline Repressor, domain 2"/>
    <property type="match status" value="1"/>
</dbReference>
<dbReference type="Pfam" id="PF00440">
    <property type="entry name" value="TetR_N"/>
    <property type="match status" value="1"/>
</dbReference>
<dbReference type="GO" id="GO:0003700">
    <property type="term" value="F:DNA-binding transcription factor activity"/>
    <property type="evidence" value="ECO:0007669"/>
    <property type="project" value="TreeGrafter"/>
</dbReference>
<dbReference type="SUPFAM" id="SSF48498">
    <property type="entry name" value="Tetracyclin repressor-like, C-terminal domain"/>
    <property type="match status" value="1"/>
</dbReference>
<proteinExistence type="predicted"/>
<dbReference type="InterPro" id="IPR009057">
    <property type="entry name" value="Homeodomain-like_sf"/>
</dbReference>
<accession>A0A255GP25</accession>
<dbReference type="PRINTS" id="PR00455">
    <property type="entry name" value="HTHTETR"/>
</dbReference>
<gene>
    <name evidence="6" type="ORF">CGZ94_01260</name>
</gene>
<dbReference type="Proteomes" id="UP000215896">
    <property type="component" value="Unassembled WGS sequence"/>
</dbReference>
<name>A0A255GP25_9ACTN</name>
<comment type="caution">
    <text evidence="6">The sequence shown here is derived from an EMBL/GenBank/DDBJ whole genome shotgun (WGS) entry which is preliminary data.</text>
</comment>
<dbReference type="PROSITE" id="PS50977">
    <property type="entry name" value="HTH_TETR_2"/>
    <property type="match status" value="1"/>
</dbReference>
<dbReference type="AlphaFoldDB" id="A0A255GP25"/>
<dbReference type="Pfam" id="PF17940">
    <property type="entry name" value="TetR_C_31"/>
    <property type="match status" value="1"/>
</dbReference>
<reference evidence="6 7" key="1">
    <citation type="submission" date="2017-07" db="EMBL/GenBank/DDBJ databases">
        <title>Draft whole genome sequences of clinical Proprionibacteriaceae strains.</title>
        <authorList>
            <person name="Bernier A.-M."/>
            <person name="Bernard K."/>
            <person name="Domingo M.-C."/>
        </authorList>
    </citation>
    <scope>NUCLEOTIDE SEQUENCE [LARGE SCALE GENOMIC DNA]</scope>
    <source>
        <strain evidence="6 7">NML 030167</strain>
    </source>
</reference>
<feature type="DNA-binding region" description="H-T-H motif" evidence="4">
    <location>
        <begin position="37"/>
        <end position="56"/>
    </location>
</feature>
<keyword evidence="1" id="KW-0805">Transcription regulation</keyword>
<dbReference type="OrthoDB" id="7252896at2"/>
<evidence type="ECO:0000256" key="2">
    <source>
        <dbReference type="ARBA" id="ARBA00023125"/>
    </source>
</evidence>
<evidence type="ECO:0000259" key="5">
    <source>
        <dbReference type="PROSITE" id="PS50977"/>
    </source>
</evidence>
<dbReference type="EMBL" id="NMVO01000001">
    <property type="protein sequence ID" value="OYO17559.1"/>
    <property type="molecule type" value="Genomic_DNA"/>
</dbReference>
<dbReference type="RefSeq" id="WP_094404387.1">
    <property type="nucleotide sequence ID" value="NZ_NMVO01000001.1"/>
</dbReference>
<dbReference type="GO" id="GO:0000976">
    <property type="term" value="F:transcription cis-regulatory region binding"/>
    <property type="evidence" value="ECO:0007669"/>
    <property type="project" value="TreeGrafter"/>
</dbReference>
<evidence type="ECO:0000313" key="7">
    <source>
        <dbReference type="Proteomes" id="UP000215896"/>
    </source>
</evidence>
<dbReference type="PANTHER" id="PTHR30055">
    <property type="entry name" value="HTH-TYPE TRANSCRIPTIONAL REGULATOR RUTR"/>
    <property type="match status" value="1"/>
</dbReference>
<dbReference type="PANTHER" id="PTHR30055:SF234">
    <property type="entry name" value="HTH-TYPE TRANSCRIPTIONAL REGULATOR BETI"/>
    <property type="match status" value="1"/>
</dbReference>
<keyword evidence="3" id="KW-0804">Transcription</keyword>
<dbReference type="InterPro" id="IPR001647">
    <property type="entry name" value="HTH_TetR"/>
</dbReference>
<keyword evidence="2 4" id="KW-0238">DNA-binding</keyword>